<dbReference type="InterPro" id="IPR029074">
    <property type="entry name" value="Imm49"/>
</dbReference>
<name>A0ABT4ALQ9_9BACT</name>
<comment type="caution">
    <text evidence="1">The sequence shown here is derived from an EMBL/GenBank/DDBJ whole genome shotgun (WGS) entry which is preliminary data.</text>
</comment>
<proteinExistence type="predicted"/>
<dbReference type="Proteomes" id="UP001207654">
    <property type="component" value="Unassembled WGS sequence"/>
</dbReference>
<accession>A0ABT4ALQ9</accession>
<dbReference type="EMBL" id="JAPNKA010000001">
    <property type="protein sequence ID" value="MCY1082652.1"/>
    <property type="molecule type" value="Genomic_DNA"/>
</dbReference>
<keyword evidence="2" id="KW-1185">Reference proteome</keyword>
<reference evidence="1 2" key="1">
    <citation type="submission" date="2022-11" db="EMBL/GenBank/DDBJ databases">
        <title>Minimal conservation of predation-associated metabolite biosynthetic gene clusters underscores biosynthetic potential of Myxococcota including descriptions for ten novel species: Archangium lansinium sp. nov., Myxococcus landrumus sp. nov., Nannocystis bai.</title>
        <authorList>
            <person name="Ahearne A."/>
            <person name="Stevens C."/>
            <person name="Phillips K."/>
        </authorList>
    </citation>
    <scope>NUCLEOTIDE SEQUENCE [LARGE SCALE GENOMIC DNA]</scope>
    <source>
        <strain evidence="1 2">MIWBW</strain>
    </source>
</reference>
<sequence length="266" mass="29865">MKPNFLPIAIKNSGIALEDVLPRVIAAPPTLKFYLYVCQMYRRLAAGSLLASSDPRPFYGYLFKSARAFQHFLQIAPPDQKLTSKAEPFFDAVACRDDDAAKTMASLCPATPDTTREYEEDFLYLRLLMAHFYGGVPRNGLQAELDRFAELTAENPDPHIPLCRGLLEADQQLFDEGLAAVLEQKLGAYKQARKEESLHPDEASTTAHVSTEILALLELAGRVGLKVKPDYPLAPGVARRFHLRRLPAPDSWRIPERFRSLPELRD</sequence>
<organism evidence="1 2">
    <name type="scientific">Archangium lansingense</name>
    <dbReference type="NCBI Taxonomy" id="2995310"/>
    <lineage>
        <taxon>Bacteria</taxon>
        <taxon>Pseudomonadati</taxon>
        <taxon>Myxococcota</taxon>
        <taxon>Myxococcia</taxon>
        <taxon>Myxococcales</taxon>
        <taxon>Cystobacterineae</taxon>
        <taxon>Archangiaceae</taxon>
        <taxon>Archangium</taxon>
    </lineage>
</organism>
<dbReference type="Pfam" id="PF15575">
    <property type="entry name" value="Imm49"/>
    <property type="match status" value="1"/>
</dbReference>
<protein>
    <submittedName>
        <fullName evidence="1">Imm49 family immunity protein</fullName>
    </submittedName>
</protein>
<dbReference type="RefSeq" id="WP_267541211.1">
    <property type="nucleotide sequence ID" value="NZ_JAPNKA010000001.1"/>
</dbReference>
<gene>
    <name evidence="1" type="ORF">OV287_50205</name>
</gene>
<evidence type="ECO:0000313" key="2">
    <source>
        <dbReference type="Proteomes" id="UP001207654"/>
    </source>
</evidence>
<evidence type="ECO:0000313" key="1">
    <source>
        <dbReference type="EMBL" id="MCY1082652.1"/>
    </source>
</evidence>